<evidence type="ECO:0000256" key="1">
    <source>
        <dbReference type="ARBA" id="ARBA00004429"/>
    </source>
</evidence>
<dbReference type="Pfam" id="PF00672">
    <property type="entry name" value="HAMP"/>
    <property type="match status" value="1"/>
</dbReference>
<keyword evidence="11" id="KW-1185">Reference proteome</keyword>
<organism evidence="10 11">
    <name type="scientific">Siculibacillus lacustris</name>
    <dbReference type="NCBI Taxonomy" id="1549641"/>
    <lineage>
        <taxon>Bacteria</taxon>
        <taxon>Pseudomonadati</taxon>
        <taxon>Pseudomonadota</taxon>
        <taxon>Alphaproteobacteria</taxon>
        <taxon>Hyphomicrobiales</taxon>
        <taxon>Ancalomicrobiaceae</taxon>
        <taxon>Siculibacillus</taxon>
    </lineage>
</organism>
<dbReference type="InterPro" id="IPR003660">
    <property type="entry name" value="HAMP_dom"/>
</dbReference>
<keyword evidence="6" id="KW-0472">Membrane</keyword>
<accession>A0A4Q9VYY4</accession>
<dbReference type="Gene3D" id="6.10.340.10">
    <property type="match status" value="1"/>
</dbReference>
<keyword evidence="6" id="KW-1133">Transmembrane helix</keyword>
<dbReference type="PROSITE" id="PS50111">
    <property type="entry name" value="CHEMOTAXIS_TRANSDUC_2"/>
    <property type="match status" value="1"/>
</dbReference>
<name>A0A4Q9VYY4_9HYPH</name>
<evidence type="ECO:0000256" key="5">
    <source>
        <dbReference type="PROSITE-ProRule" id="PRU00284"/>
    </source>
</evidence>
<dbReference type="CDD" id="cd06225">
    <property type="entry name" value="HAMP"/>
    <property type="match status" value="1"/>
</dbReference>
<protein>
    <submittedName>
        <fullName evidence="10">Methyl-accepting chemotaxis protein</fullName>
    </submittedName>
</protein>
<dbReference type="PROSITE" id="PS50885">
    <property type="entry name" value="HAMP"/>
    <property type="match status" value="1"/>
</dbReference>
<evidence type="ECO:0000256" key="3">
    <source>
        <dbReference type="ARBA" id="ARBA00023224"/>
    </source>
</evidence>
<dbReference type="OrthoDB" id="3378718at2"/>
<dbReference type="PROSITE" id="PS50192">
    <property type="entry name" value="T_SNARE"/>
    <property type="match status" value="1"/>
</dbReference>
<evidence type="ECO:0000259" key="8">
    <source>
        <dbReference type="PROSITE" id="PS50192"/>
    </source>
</evidence>
<dbReference type="InterPro" id="IPR004089">
    <property type="entry name" value="MCPsignal_dom"/>
</dbReference>
<keyword evidence="2" id="KW-1003">Cell membrane</keyword>
<gene>
    <name evidence="10" type="ORF">EYW49_03285</name>
</gene>
<evidence type="ECO:0000313" key="11">
    <source>
        <dbReference type="Proteomes" id="UP000292781"/>
    </source>
</evidence>
<dbReference type="RefSeq" id="WP_131306073.1">
    <property type="nucleotide sequence ID" value="NZ_SJFN01000003.1"/>
</dbReference>
<sequence length="558" mass="58790">MKSWSLSGKLTALFVATIVAAVVLGAFAEWAGSAQRRLDATMRDTSRGQATVEKLNGLVYAVVMDSRGIYMSDEKDILKKYAAAMSGSLDRMVATVAEWEKNLTPGLEADFRTLKDRVAQFREFRQETARRGIEIGHQAAREHGDNDANRAVRTALNKDLETLAGRLATQAAATSSELDRLADTSRTATVVLIALAMAAGLFGIWIARAQITRPIGRLIEVMMEIAAGRTTVVVPCRDRGDEIGRIAGAVETFRDAVARSDAMKAEISDESRTRADRQNRIEQAVTAFDAEIKSLVAALAGAASTLSGAAHEQIRAADDASTRTRRVAGASDRATGNVQTVAAAAEQLSVSVAEINSRVAEAARTAQGAVTTAETSSAAVQGLSSSAQRIGDVVGLIRSIAEQTNLLALNATIEAARAGDAGRGFAVVATEVKALAEQTAKATEEIARQIVDMQSTARASVDAIEAIRGTIRSIDGITMTVAAAVEEQGASTTEIARNVAHAARATAEVDANIREVDEVVAGTLHSAEGLVGLAENLTHRTGELSLRVETFIGALRAA</sequence>
<dbReference type="SMART" id="SM00283">
    <property type="entry name" value="MA"/>
    <property type="match status" value="1"/>
</dbReference>
<dbReference type="Pfam" id="PF00015">
    <property type="entry name" value="MCPsignal"/>
    <property type="match status" value="1"/>
</dbReference>
<evidence type="ECO:0000259" key="7">
    <source>
        <dbReference type="PROSITE" id="PS50111"/>
    </source>
</evidence>
<dbReference type="PANTHER" id="PTHR32089:SF112">
    <property type="entry name" value="LYSOZYME-LIKE PROTEIN-RELATED"/>
    <property type="match status" value="1"/>
</dbReference>
<feature type="domain" description="T-SNARE coiled-coil homology" evidence="8">
    <location>
        <begin position="454"/>
        <end position="516"/>
    </location>
</feature>
<keyword evidence="6" id="KW-0812">Transmembrane</keyword>
<feature type="domain" description="Methyl-accepting transducer" evidence="7">
    <location>
        <begin position="302"/>
        <end position="524"/>
    </location>
</feature>
<feature type="domain" description="HAMP" evidence="9">
    <location>
        <begin position="209"/>
        <end position="262"/>
    </location>
</feature>
<dbReference type="GO" id="GO:0007165">
    <property type="term" value="P:signal transduction"/>
    <property type="evidence" value="ECO:0007669"/>
    <property type="project" value="UniProtKB-KW"/>
</dbReference>
<dbReference type="InterPro" id="IPR000727">
    <property type="entry name" value="T_SNARE_dom"/>
</dbReference>
<feature type="transmembrane region" description="Helical" evidence="6">
    <location>
        <begin position="188"/>
        <end position="207"/>
    </location>
</feature>
<keyword evidence="2" id="KW-0997">Cell inner membrane</keyword>
<dbReference type="GO" id="GO:0005886">
    <property type="term" value="C:plasma membrane"/>
    <property type="evidence" value="ECO:0007669"/>
    <property type="project" value="UniProtKB-SubCell"/>
</dbReference>
<evidence type="ECO:0000313" key="10">
    <source>
        <dbReference type="EMBL" id="TBW40761.1"/>
    </source>
</evidence>
<dbReference type="EMBL" id="SJFN01000003">
    <property type="protein sequence ID" value="TBW40761.1"/>
    <property type="molecule type" value="Genomic_DNA"/>
</dbReference>
<dbReference type="Gene3D" id="1.10.287.950">
    <property type="entry name" value="Methyl-accepting chemotaxis protein"/>
    <property type="match status" value="1"/>
</dbReference>
<evidence type="ECO:0000259" key="9">
    <source>
        <dbReference type="PROSITE" id="PS50885"/>
    </source>
</evidence>
<dbReference type="SUPFAM" id="SSF158472">
    <property type="entry name" value="HAMP domain-like"/>
    <property type="match status" value="1"/>
</dbReference>
<dbReference type="AlphaFoldDB" id="A0A4Q9VYY4"/>
<dbReference type="Proteomes" id="UP000292781">
    <property type="component" value="Unassembled WGS sequence"/>
</dbReference>
<dbReference type="SMART" id="SM00304">
    <property type="entry name" value="HAMP"/>
    <property type="match status" value="1"/>
</dbReference>
<comment type="similarity">
    <text evidence="4">Belongs to the methyl-accepting chemotaxis (MCP) protein family.</text>
</comment>
<comment type="subcellular location">
    <subcellularLocation>
        <location evidence="1">Cell inner membrane</location>
        <topology evidence="1">Multi-pass membrane protein</topology>
    </subcellularLocation>
</comment>
<keyword evidence="3 5" id="KW-0807">Transducer</keyword>
<comment type="caution">
    <text evidence="10">The sequence shown here is derived from an EMBL/GenBank/DDBJ whole genome shotgun (WGS) entry which is preliminary data.</text>
</comment>
<reference evidence="10 11" key="1">
    <citation type="submission" date="2019-02" db="EMBL/GenBank/DDBJ databases">
        <title>Siculibacillus lacustris gen. nov., sp. nov., a new rosette-forming bacterium isolated from a freshwater crater lake (Lake St. Ana, Romania).</title>
        <authorList>
            <person name="Felfoldi T."/>
            <person name="Marton Z."/>
            <person name="Szabo A."/>
            <person name="Mentes A."/>
            <person name="Boka K."/>
            <person name="Marialigeti K."/>
            <person name="Mathe I."/>
            <person name="Koncz M."/>
            <person name="Schumann P."/>
            <person name="Toth E."/>
        </authorList>
    </citation>
    <scope>NUCLEOTIDE SEQUENCE [LARGE SCALE GENOMIC DNA]</scope>
    <source>
        <strain evidence="10 11">SA-279</strain>
    </source>
</reference>
<evidence type="ECO:0000256" key="6">
    <source>
        <dbReference type="SAM" id="Phobius"/>
    </source>
</evidence>
<proteinExistence type="inferred from homology"/>
<evidence type="ECO:0000256" key="2">
    <source>
        <dbReference type="ARBA" id="ARBA00022519"/>
    </source>
</evidence>
<dbReference type="PANTHER" id="PTHR32089">
    <property type="entry name" value="METHYL-ACCEPTING CHEMOTAXIS PROTEIN MCPB"/>
    <property type="match status" value="1"/>
</dbReference>
<dbReference type="SUPFAM" id="SSF58104">
    <property type="entry name" value="Methyl-accepting chemotaxis protein (MCP) signaling domain"/>
    <property type="match status" value="1"/>
</dbReference>
<evidence type="ECO:0000256" key="4">
    <source>
        <dbReference type="ARBA" id="ARBA00029447"/>
    </source>
</evidence>